<accession>A0A0K2TCC0</accession>
<organism evidence="2">
    <name type="scientific">Lepeophtheirus salmonis</name>
    <name type="common">Salmon louse</name>
    <name type="synonym">Caligus salmonis</name>
    <dbReference type="NCBI Taxonomy" id="72036"/>
    <lineage>
        <taxon>Eukaryota</taxon>
        <taxon>Metazoa</taxon>
        <taxon>Ecdysozoa</taxon>
        <taxon>Arthropoda</taxon>
        <taxon>Crustacea</taxon>
        <taxon>Multicrustacea</taxon>
        <taxon>Hexanauplia</taxon>
        <taxon>Copepoda</taxon>
        <taxon>Siphonostomatoida</taxon>
        <taxon>Caligidae</taxon>
        <taxon>Lepeophtheirus</taxon>
    </lineage>
</organism>
<dbReference type="InterPro" id="IPR048366">
    <property type="entry name" value="TNP-like_GBD"/>
</dbReference>
<name>A0A0K2TCC0_LEPSM</name>
<evidence type="ECO:0000259" key="1">
    <source>
        <dbReference type="Pfam" id="PF21788"/>
    </source>
</evidence>
<dbReference type="Pfam" id="PF21788">
    <property type="entry name" value="TNP-like_GBD"/>
    <property type="match status" value="1"/>
</dbReference>
<dbReference type="EMBL" id="HACA01006348">
    <property type="protein sequence ID" value="CDW23709.1"/>
    <property type="molecule type" value="Transcribed_RNA"/>
</dbReference>
<feature type="domain" description="Transposable element P transposase-like GTP-binding insertion" evidence="1">
    <location>
        <begin position="34"/>
        <end position="128"/>
    </location>
</feature>
<protein>
    <recommendedName>
        <fullName evidence="1">Transposable element P transposase-like GTP-binding insertion domain-containing protein</fullName>
    </recommendedName>
</protein>
<reference evidence="2" key="1">
    <citation type="submission" date="2014-05" db="EMBL/GenBank/DDBJ databases">
        <authorList>
            <person name="Chronopoulou M."/>
        </authorList>
    </citation>
    <scope>NUCLEOTIDE SEQUENCE</scope>
    <source>
        <tissue evidence="2">Whole organism</tissue>
    </source>
</reference>
<sequence>MNIGIVLKKCNIINTFPSPLSSHKLICFIADIPHLIKSLRNHLMRGHAITILAHFVKNYNIFSKGVDMEAFLSLIAYQDKVSYKLHPKLSKKSIKYGQFQRIKVNLASHLLSQQTAAAIRVFVSTGCKIINILRQFYDQVALLDHKTMICFDLTTSRRPAVTLSMRLMSKYKWISFIPSEIFLRIYTLMTIMDGSQSKAA</sequence>
<dbReference type="AlphaFoldDB" id="A0A0K2TCC0"/>
<proteinExistence type="predicted"/>
<evidence type="ECO:0000313" key="2">
    <source>
        <dbReference type="EMBL" id="CDW23709.1"/>
    </source>
</evidence>